<comment type="caution">
    <text evidence="3">The sequence shown here is derived from an EMBL/GenBank/DDBJ whole genome shotgun (WGS) entry which is preliminary data.</text>
</comment>
<dbReference type="Proteomes" id="UP001370490">
    <property type="component" value="Unassembled WGS sequence"/>
</dbReference>
<keyword evidence="4" id="KW-1185">Reference proteome</keyword>
<feature type="domain" description="PTC1-like winged helix-turn-helix" evidence="2">
    <location>
        <begin position="125"/>
        <end position="207"/>
    </location>
</feature>
<dbReference type="GO" id="GO:0007131">
    <property type="term" value="P:reciprocal meiotic recombination"/>
    <property type="evidence" value="ECO:0007669"/>
    <property type="project" value="InterPro"/>
</dbReference>
<feature type="non-terminal residue" evidence="3">
    <location>
        <position position="327"/>
    </location>
</feature>
<feature type="compositionally biased region" description="Basic and acidic residues" evidence="1">
    <location>
        <begin position="70"/>
        <end position="87"/>
    </location>
</feature>
<accession>A0AAN8VAD0</accession>
<protein>
    <recommendedName>
        <fullName evidence="2">PTC1-like winged helix-turn-helix domain-containing protein</fullName>
    </recommendedName>
</protein>
<dbReference type="EMBL" id="JBAMMX010000015">
    <property type="protein sequence ID" value="KAK6926451.1"/>
    <property type="molecule type" value="Genomic_DNA"/>
</dbReference>
<gene>
    <name evidence="3" type="ORF">RJ641_008170</name>
</gene>
<dbReference type="Pfam" id="PF25874">
    <property type="entry name" value="WHD_plant_repro"/>
    <property type="match status" value="1"/>
</dbReference>
<reference evidence="3 4" key="1">
    <citation type="submission" date="2023-12" db="EMBL/GenBank/DDBJ databases">
        <title>A high-quality genome assembly for Dillenia turbinata (Dilleniales).</title>
        <authorList>
            <person name="Chanderbali A."/>
        </authorList>
    </citation>
    <scope>NUCLEOTIDE SEQUENCE [LARGE SCALE GENOMIC DNA]</scope>
    <source>
        <strain evidence="3">LSX21</strain>
        <tissue evidence="3">Leaf</tissue>
    </source>
</reference>
<name>A0AAN8VAD0_9MAGN</name>
<dbReference type="InterPro" id="IPR044221">
    <property type="entry name" value="DYAD/AMEIOTIC1"/>
</dbReference>
<organism evidence="3 4">
    <name type="scientific">Dillenia turbinata</name>
    <dbReference type="NCBI Taxonomy" id="194707"/>
    <lineage>
        <taxon>Eukaryota</taxon>
        <taxon>Viridiplantae</taxon>
        <taxon>Streptophyta</taxon>
        <taxon>Embryophyta</taxon>
        <taxon>Tracheophyta</taxon>
        <taxon>Spermatophyta</taxon>
        <taxon>Magnoliopsida</taxon>
        <taxon>eudicotyledons</taxon>
        <taxon>Gunneridae</taxon>
        <taxon>Pentapetalae</taxon>
        <taxon>Dilleniales</taxon>
        <taxon>Dilleniaceae</taxon>
        <taxon>Dillenia</taxon>
    </lineage>
</organism>
<dbReference type="GO" id="GO:0051177">
    <property type="term" value="P:meiotic sister chromatid cohesion"/>
    <property type="evidence" value="ECO:0007669"/>
    <property type="project" value="InterPro"/>
</dbReference>
<evidence type="ECO:0000256" key="1">
    <source>
        <dbReference type="SAM" id="MobiDB-lite"/>
    </source>
</evidence>
<sequence length="327" mass="37531">MESVHQTSPVQLQSKVGSCLSQLNSSDTLRWGIRRRMIFPRKNLRNEKICSQISNTVSIPLLAQNQNQQNKDDGHDDEEKQEEEPQNRKRKLRSSSSFKNTRVSKFQKQWQIVCANNISKDGKDRWSVERYNRAEANLFKIMKEKGAVLGKKIPRHELRAEARKFIADTGLLDHLLKHAAGNVSPDGLDRIQRRYSPEGVMEYWLESADLNDIRKQAGVEDPYWTPPPELALGDPIFAREFKELKEQLTINWHVRDVEELMRSKSKQAEADRTIVVVNALDKATSKADLHGSSNILAALVDIYQDLTKKKEEVEDLLYISNSLLGNE</sequence>
<feature type="region of interest" description="Disordered" evidence="1">
    <location>
        <begin position="66"/>
        <end position="100"/>
    </location>
</feature>
<dbReference type="AlphaFoldDB" id="A0AAN8VAD0"/>
<evidence type="ECO:0000313" key="3">
    <source>
        <dbReference type="EMBL" id="KAK6926451.1"/>
    </source>
</evidence>
<dbReference type="PANTHER" id="PTHR46740:SF2">
    <property type="entry name" value="PROTEIN DYAD"/>
    <property type="match status" value="1"/>
</dbReference>
<dbReference type="InterPro" id="IPR059080">
    <property type="entry name" value="WHD_PTC1"/>
</dbReference>
<proteinExistence type="predicted"/>
<dbReference type="PANTHER" id="PTHR46740">
    <property type="entry name" value="PROTEIN DYAD"/>
    <property type="match status" value="1"/>
</dbReference>
<evidence type="ECO:0000313" key="4">
    <source>
        <dbReference type="Proteomes" id="UP001370490"/>
    </source>
</evidence>
<evidence type="ECO:0000259" key="2">
    <source>
        <dbReference type="Pfam" id="PF25874"/>
    </source>
</evidence>